<protein>
    <submittedName>
        <fullName evidence="2">Uncharacterized protein</fullName>
    </submittedName>
</protein>
<sequence>SEPRSRLPVDHHGLADVSPPGSTVAPTDATPVTPPRLLLRHAAGRTPPTSGQWWSAGARTCGRLTAPSSSVLHGFNTYWLMYFAADHATRHAVTAALAEAADAGLNALDFVISEAIKQNMWLIFSLCNSWEDYGGKAQYVRWGNEAGLELTSDDDFFSDPTIQSYYKAFVEAWIEEMASYVKSIDPAHLLEIGVEGFCVRLLHNFWM</sequence>
<gene>
    <name evidence="2" type="ORF">EJB05_29852</name>
</gene>
<name>A0A5J9UV51_9POAL</name>
<comment type="caution">
    <text evidence="2">The sequence shown here is derived from an EMBL/GenBank/DDBJ whole genome shotgun (WGS) entry which is preliminary data.</text>
</comment>
<evidence type="ECO:0000256" key="1">
    <source>
        <dbReference type="SAM" id="MobiDB-lite"/>
    </source>
</evidence>
<reference evidence="2 3" key="1">
    <citation type="journal article" date="2019" name="Sci. Rep.">
        <title>A high-quality genome of Eragrostis curvula grass provides insights into Poaceae evolution and supports new strategies to enhance forage quality.</title>
        <authorList>
            <person name="Carballo J."/>
            <person name="Santos B.A.C.M."/>
            <person name="Zappacosta D."/>
            <person name="Garbus I."/>
            <person name="Selva J.P."/>
            <person name="Gallo C.A."/>
            <person name="Diaz A."/>
            <person name="Albertini E."/>
            <person name="Caccamo M."/>
            <person name="Echenique V."/>
        </authorList>
    </citation>
    <scope>NUCLEOTIDE SEQUENCE [LARGE SCALE GENOMIC DNA]</scope>
    <source>
        <strain evidence="3">cv. Victoria</strain>
        <tissue evidence="2">Leaf</tissue>
    </source>
</reference>
<dbReference type="OrthoDB" id="680073at2759"/>
<dbReference type="GO" id="GO:0016985">
    <property type="term" value="F:mannan endo-1,4-beta-mannosidase activity"/>
    <property type="evidence" value="ECO:0007669"/>
    <property type="project" value="UniProtKB-EC"/>
</dbReference>
<feature type="region of interest" description="Disordered" evidence="1">
    <location>
        <begin position="1"/>
        <end position="31"/>
    </location>
</feature>
<evidence type="ECO:0000313" key="2">
    <source>
        <dbReference type="EMBL" id="TVU27254.1"/>
    </source>
</evidence>
<dbReference type="EMBL" id="RWGY01000013">
    <property type="protein sequence ID" value="TVU27254.1"/>
    <property type="molecule type" value="Genomic_DNA"/>
</dbReference>
<feature type="compositionally biased region" description="Basic and acidic residues" evidence="1">
    <location>
        <begin position="1"/>
        <end position="14"/>
    </location>
</feature>
<proteinExistence type="predicted"/>
<keyword evidence="3" id="KW-1185">Reference proteome</keyword>
<organism evidence="2 3">
    <name type="scientific">Eragrostis curvula</name>
    <name type="common">weeping love grass</name>
    <dbReference type="NCBI Taxonomy" id="38414"/>
    <lineage>
        <taxon>Eukaryota</taxon>
        <taxon>Viridiplantae</taxon>
        <taxon>Streptophyta</taxon>
        <taxon>Embryophyta</taxon>
        <taxon>Tracheophyta</taxon>
        <taxon>Spermatophyta</taxon>
        <taxon>Magnoliopsida</taxon>
        <taxon>Liliopsida</taxon>
        <taxon>Poales</taxon>
        <taxon>Poaceae</taxon>
        <taxon>PACMAD clade</taxon>
        <taxon>Chloridoideae</taxon>
        <taxon>Eragrostideae</taxon>
        <taxon>Eragrostidinae</taxon>
        <taxon>Eragrostis</taxon>
    </lineage>
</organism>
<dbReference type="AlphaFoldDB" id="A0A5J9UV51"/>
<dbReference type="PANTHER" id="PTHR31451">
    <property type="match status" value="1"/>
</dbReference>
<evidence type="ECO:0000313" key="3">
    <source>
        <dbReference type="Proteomes" id="UP000324897"/>
    </source>
</evidence>
<dbReference type="Gene3D" id="3.20.20.80">
    <property type="entry name" value="Glycosidases"/>
    <property type="match status" value="2"/>
</dbReference>
<feature type="non-terminal residue" evidence="2">
    <location>
        <position position="1"/>
    </location>
</feature>
<dbReference type="InterPro" id="IPR045053">
    <property type="entry name" value="MAN-like"/>
</dbReference>
<dbReference type="Gramene" id="TVU27254">
    <property type="protein sequence ID" value="TVU27254"/>
    <property type="gene ID" value="EJB05_29852"/>
</dbReference>
<dbReference type="Proteomes" id="UP000324897">
    <property type="component" value="Chromosome 2"/>
</dbReference>
<dbReference type="InterPro" id="IPR017853">
    <property type="entry name" value="GH"/>
</dbReference>
<dbReference type="PANTHER" id="PTHR31451:SF46">
    <property type="entry name" value="MANNAN ENDO-1,4-BETA-MANNOSIDASE 8"/>
    <property type="match status" value="1"/>
</dbReference>
<accession>A0A5J9UV51</accession>
<dbReference type="SUPFAM" id="SSF51445">
    <property type="entry name" value="(Trans)glycosidases"/>
    <property type="match status" value="1"/>
</dbReference>